<dbReference type="EMBL" id="EU959353">
    <property type="protein sequence ID" value="ACG31471.1"/>
    <property type="molecule type" value="mRNA"/>
</dbReference>
<evidence type="ECO:0000256" key="1">
    <source>
        <dbReference type="SAM" id="MobiDB-lite"/>
    </source>
</evidence>
<name>B6T2Y8_MAIZE</name>
<sequence length="100" mass="11116">MQTGAAAGAACAHVRMMARQVGKSRDEITRRRRRSRCRGRGAHPYRAGARRRGNSRLMGHMCWFGRLARPRPGTLLAFYLGPPARARLENKEDTGKTAGP</sequence>
<organism evidence="2">
    <name type="scientific">Zea mays</name>
    <name type="common">Maize</name>
    <dbReference type="NCBI Taxonomy" id="4577"/>
    <lineage>
        <taxon>Eukaryota</taxon>
        <taxon>Viridiplantae</taxon>
        <taxon>Streptophyta</taxon>
        <taxon>Embryophyta</taxon>
        <taxon>Tracheophyta</taxon>
        <taxon>Spermatophyta</taxon>
        <taxon>Magnoliopsida</taxon>
        <taxon>Liliopsida</taxon>
        <taxon>Poales</taxon>
        <taxon>Poaceae</taxon>
        <taxon>PACMAD clade</taxon>
        <taxon>Panicoideae</taxon>
        <taxon>Andropogonodae</taxon>
        <taxon>Andropogoneae</taxon>
        <taxon>Tripsacinae</taxon>
        <taxon>Zea</taxon>
    </lineage>
</organism>
<dbReference type="AlphaFoldDB" id="B6T2Y8"/>
<dbReference type="KEGG" id="zma:100276010"/>
<evidence type="ECO:0000313" key="2">
    <source>
        <dbReference type="EMBL" id="ACG31471.1"/>
    </source>
</evidence>
<accession>B6T2Y8</accession>
<dbReference type="GeneID" id="100276010"/>
<feature type="region of interest" description="Disordered" evidence="1">
    <location>
        <begin position="19"/>
        <end position="51"/>
    </location>
</feature>
<reference evidence="2" key="1">
    <citation type="journal article" date="2009" name="Plant Mol. Biol.">
        <title>Insights into corn genes derived from large-scale cDNA sequencing.</title>
        <authorList>
            <person name="Alexandrov N.N."/>
            <person name="Brover V.V."/>
            <person name="Freidin S."/>
            <person name="Troukhan M.E."/>
            <person name="Tatarinova T.V."/>
            <person name="Zhang H."/>
            <person name="Swaller T.J."/>
            <person name="Lu Y.P."/>
            <person name="Bouck J."/>
            <person name="Flavell R.B."/>
            <person name="Feldmann K.A."/>
        </authorList>
    </citation>
    <scope>NUCLEOTIDE SEQUENCE</scope>
</reference>
<protein>
    <submittedName>
        <fullName evidence="2">Uncharacterized protein</fullName>
    </submittedName>
</protein>
<feature type="compositionally biased region" description="Basic residues" evidence="1">
    <location>
        <begin position="30"/>
        <end position="51"/>
    </location>
</feature>
<proteinExistence type="evidence at transcript level"/>